<dbReference type="InterPro" id="IPR020846">
    <property type="entry name" value="MFS_dom"/>
</dbReference>
<dbReference type="Proteomes" id="UP000593567">
    <property type="component" value="Unassembled WGS sequence"/>
</dbReference>
<evidence type="ECO:0000256" key="2">
    <source>
        <dbReference type="ARBA" id="ARBA00022448"/>
    </source>
</evidence>
<dbReference type="PANTHER" id="PTHR23503:SF8">
    <property type="entry name" value="FACILITATED GLUCOSE TRANSPORTER PROTEIN 1"/>
    <property type="match status" value="1"/>
</dbReference>
<dbReference type="InterPro" id="IPR045263">
    <property type="entry name" value="GLUT"/>
</dbReference>
<feature type="domain" description="Major facilitator superfamily (MFS) profile" evidence="8">
    <location>
        <begin position="12"/>
        <end position="230"/>
    </location>
</feature>
<name>A0A7J7K4C8_BUGNE</name>
<feature type="transmembrane region" description="Helical" evidence="6">
    <location>
        <begin position="183"/>
        <end position="204"/>
    </location>
</feature>
<dbReference type="GO" id="GO:0015149">
    <property type="term" value="F:hexose transmembrane transporter activity"/>
    <property type="evidence" value="ECO:0007669"/>
    <property type="project" value="TreeGrafter"/>
</dbReference>
<protein>
    <submittedName>
        <fullName evidence="9">SLC2A3</fullName>
    </submittedName>
</protein>
<keyword evidence="7" id="KW-0732">Signal</keyword>
<dbReference type="SUPFAM" id="SSF103473">
    <property type="entry name" value="MFS general substrate transporter"/>
    <property type="match status" value="1"/>
</dbReference>
<reference evidence="9" key="1">
    <citation type="submission" date="2020-06" db="EMBL/GenBank/DDBJ databases">
        <title>Draft genome of Bugula neritina, a colonial animal packing powerful symbionts and potential medicines.</title>
        <authorList>
            <person name="Rayko M."/>
        </authorList>
    </citation>
    <scope>NUCLEOTIDE SEQUENCE [LARGE SCALE GENOMIC DNA]</scope>
    <source>
        <strain evidence="9">Kwan_BN1</strain>
    </source>
</reference>
<dbReference type="PROSITE" id="PS00217">
    <property type="entry name" value="SUGAR_TRANSPORT_2"/>
    <property type="match status" value="1"/>
</dbReference>
<dbReference type="OrthoDB" id="6268835at2759"/>
<keyword evidence="10" id="KW-1185">Reference proteome</keyword>
<organism evidence="9 10">
    <name type="scientific">Bugula neritina</name>
    <name type="common">Brown bryozoan</name>
    <name type="synonym">Sertularia neritina</name>
    <dbReference type="NCBI Taxonomy" id="10212"/>
    <lineage>
        <taxon>Eukaryota</taxon>
        <taxon>Metazoa</taxon>
        <taxon>Spiralia</taxon>
        <taxon>Lophotrochozoa</taxon>
        <taxon>Bryozoa</taxon>
        <taxon>Gymnolaemata</taxon>
        <taxon>Cheilostomatida</taxon>
        <taxon>Flustrina</taxon>
        <taxon>Buguloidea</taxon>
        <taxon>Bugulidae</taxon>
        <taxon>Bugula</taxon>
    </lineage>
</organism>
<evidence type="ECO:0000256" key="6">
    <source>
        <dbReference type="SAM" id="Phobius"/>
    </source>
</evidence>
<feature type="transmembrane region" description="Helical" evidence="6">
    <location>
        <begin position="60"/>
        <end position="80"/>
    </location>
</feature>
<dbReference type="EMBL" id="VXIV02001473">
    <property type="protein sequence ID" value="KAF6032804.1"/>
    <property type="molecule type" value="Genomic_DNA"/>
</dbReference>
<keyword evidence="2" id="KW-0813">Transport</keyword>
<dbReference type="PRINTS" id="PR00171">
    <property type="entry name" value="SUGRTRNSPORT"/>
</dbReference>
<evidence type="ECO:0000259" key="8">
    <source>
        <dbReference type="PROSITE" id="PS50850"/>
    </source>
</evidence>
<keyword evidence="4 6" id="KW-1133">Transmembrane helix</keyword>
<dbReference type="InterPro" id="IPR036259">
    <property type="entry name" value="MFS_trans_sf"/>
</dbReference>
<dbReference type="InterPro" id="IPR003663">
    <property type="entry name" value="Sugar/inositol_transpt"/>
</dbReference>
<proteinExistence type="predicted"/>
<evidence type="ECO:0000256" key="1">
    <source>
        <dbReference type="ARBA" id="ARBA00004141"/>
    </source>
</evidence>
<gene>
    <name evidence="9" type="ORF">EB796_008849</name>
</gene>
<dbReference type="InterPro" id="IPR005829">
    <property type="entry name" value="Sugar_transporter_CS"/>
</dbReference>
<evidence type="ECO:0000256" key="5">
    <source>
        <dbReference type="ARBA" id="ARBA00023136"/>
    </source>
</evidence>
<dbReference type="GO" id="GO:0016020">
    <property type="term" value="C:membrane"/>
    <property type="evidence" value="ECO:0007669"/>
    <property type="project" value="UniProtKB-SubCell"/>
</dbReference>
<dbReference type="AlphaFoldDB" id="A0A7J7K4C8"/>
<comment type="caution">
    <text evidence="9">The sequence shown here is derived from an EMBL/GenBank/DDBJ whole genome shotgun (WGS) entry which is preliminary data.</text>
</comment>
<evidence type="ECO:0000313" key="9">
    <source>
        <dbReference type="EMBL" id="KAF6032804.1"/>
    </source>
</evidence>
<feature type="chain" id="PRO_5029815513" evidence="7">
    <location>
        <begin position="25"/>
        <end position="230"/>
    </location>
</feature>
<comment type="subcellular location">
    <subcellularLocation>
        <location evidence="1">Membrane</location>
        <topology evidence="1">Multi-pass membrane protein</topology>
    </subcellularLocation>
</comment>
<evidence type="ECO:0000256" key="7">
    <source>
        <dbReference type="SAM" id="SignalP"/>
    </source>
</evidence>
<feature type="transmembrane region" description="Helical" evidence="6">
    <location>
        <begin position="120"/>
        <end position="141"/>
    </location>
</feature>
<dbReference type="InterPro" id="IPR005828">
    <property type="entry name" value="MFS_sugar_transport-like"/>
</dbReference>
<accession>A0A7J7K4C8</accession>
<evidence type="ECO:0000313" key="10">
    <source>
        <dbReference type="Proteomes" id="UP000593567"/>
    </source>
</evidence>
<evidence type="ECO:0000256" key="4">
    <source>
        <dbReference type="ARBA" id="ARBA00022989"/>
    </source>
</evidence>
<feature type="transmembrane region" description="Helical" evidence="6">
    <location>
        <begin position="92"/>
        <end position="114"/>
    </location>
</feature>
<dbReference type="Pfam" id="PF00083">
    <property type="entry name" value="Sugar_tr"/>
    <property type="match status" value="1"/>
</dbReference>
<evidence type="ECO:0000256" key="3">
    <source>
        <dbReference type="ARBA" id="ARBA00022692"/>
    </source>
</evidence>
<sequence>MGRLTKALAITAFFAAIGNSFTHGFNTGVLNSPEFLIKDFLNVSTQAHYGIMPSEKLIRFLWSFSVSIYLVGGCAGAFSAGFLADRFGRKKALLMMIVPGLIGDALFGFCKLANSMEMLIAGRFIIGFSCGAGSGLVPMYLTEIAPVNIRGAMGVLHQLALTIGILISQLLGLRQILGREETWPLLLACSAVPFISCVCVLPFYPDSPRWLLVKKGNEEEAATALQKISR</sequence>
<dbReference type="Gene3D" id="1.20.1250.20">
    <property type="entry name" value="MFS general substrate transporter like domains"/>
    <property type="match status" value="1"/>
</dbReference>
<keyword evidence="3 6" id="KW-0812">Transmembrane</keyword>
<dbReference type="PANTHER" id="PTHR23503">
    <property type="entry name" value="SOLUTE CARRIER FAMILY 2"/>
    <property type="match status" value="1"/>
</dbReference>
<dbReference type="PROSITE" id="PS50850">
    <property type="entry name" value="MFS"/>
    <property type="match status" value="1"/>
</dbReference>
<feature type="transmembrane region" description="Helical" evidence="6">
    <location>
        <begin position="153"/>
        <end position="171"/>
    </location>
</feature>
<feature type="signal peptide" evidence="7">
    <location>
        <begin position="1"/>
        <end position="24"/>
    </location>
</feature>
<keyword evidence="5 6" id="KW-0472">Membrane</keyword>